<organism evidence="8">
    <name type="scientific">marine metagenome</name>
    <dbReference type="NCBI Taxonomy" id="408172"/>
    <lineage>
        <taxon>unclassified sequences</taxon>
        <taxon>metagenomes</taxon>
        <taxon>ecological metagenomes</taxon>
    </lineage>
</organism>
<proteinExistence type="predicted"/>
<keyword evidence="4 6" id="KW-0472">Membrane</keyword>
<evidence type="ECO:0000259" key="7">
    <source>
        <dbReference type="PROSITE" id="PS50905"/>
    </source>
</evidence>
<keyword evidence="3 6" id="KW-1133">Transmembrane helix</keyword>
<dbReference type="PANTHER" id="PTHR33746">
    <property type="entry name" value="RUBRERYTHRIN"/>
    <property type="match status" value="1"/>
</dbReference>
<feature type="non-terminal residue" evidence="8">
    <location>
        <position position="323"/>
    </location>
</feature>
<evidence type="ECO:0000256" key="4">
    <source>
        <dbReference type="ARBA" id="ARBA00023136"/>
    </source>
</evidence>
<dbReference type="GO" id="GO:0030026">
    <property type="term" value="P:intracellular manganese ion homeostasis"/>
    <property type="evidence" value="ECO:0007669"/>
    <property type="project" value="InterPro"/>
</dbReference>
<dbReference type="SUPFAM" id="SSF47240">
    <property type="entry name" value="Ferritin-like"/>
    <property type="match status" value="1"/>
</dbReference>
<dbReference type="AlphaFoldDB" id="A0A382DX70"/>
<protein>
    <recommendedName>
        <fullName evidence="7">Ferritin-like diiron domain-containing protein</fullName>
    </recommendedName>
</protein>
<dbReference type="InterPro" id="IPR009078">
    <property type="entry name" value="Ferritin-like_SF"/>
</dbReference>
<evidence type="ECO:0000256" key="3">
    <source>
        <dbReference type="ARBA" id="ARBA00022989"/>
    </source>
</evidence>
<name>A0A382DX70_9ZZZZ</name>
<evidence type="ECO:0000256" key="1">
    <source>
        <dbReference type="ARBA" id="ARBA00004127"/>
    </source>
</evidence>
<evidence type="ECO:0000256" key="5">
    <source>
        <dbReference type="SAM" id="MobiDB-lite"/>
    </source>
</evidence>
<dbReference type="EMBL" id="UINC01041495">
    <property type="protein sequence ID" value="SVB42845.1"/>
    <property type="molecule type" value="Genomic_DNA"/>
</dbReference>
<sequence>MAKSQIPLSKTERNLWNAIIGEALALLKYNAYAAKAMEEGHPEIAQIFQETAGAENIHGMNHLRTAGDVKNTLENLRAVTQGEAREITTRYPMMIREALDEGRQDAARAFTVAMDREKHHLEAFLTATGVLEAKFERIRHVSSRLKTEKESVDVAPESQLEPTDDNVDSIVDEGYQAGNDYDSLSAATFQFPNAMKEVERERLRVAAFGRIREVVFGAQDGIISTVALVTAISSSMSNNDMVIIAGLAGVLAGMISMATGTYLGSKAEKEVFQAEIENEARELEENPAEGMAELVFLYHQQGMDYHEAKEMAEHIASDKDLWL</sequence>
<dbReference type="InterPro" id="IPR012347">
    <property type="entry name" value="Ferritin-like"/>
</dbReference>
<dbReference type="GO" id="GO:0016491">
    <property type="term" value="F:oxidoreductase activity"/>
    <property type="evidence" value="ECO:0007669"/>
    <property type="project" value="InterPro"/>
</dbReference>
<gene>
    <name evidence="8" type="ORF">METZ01_LOCUS195699</name>
</gene>
<dbReference type="Pfam" id="PF02915">
    <property type="entry name" value="Rubrerythrin"/>
    <property type="match status" value="1"/>
</dbReference>
<reference evidence="8" key="1">
    <citation type="submission" date="2018-05" db="EMBL/GenBank/DDBJ databases">
        <authorList>
            <person name="Lanie J.A."/>
            <person name="Ng W.-L."/>
            <person name="Kazmierczak K.M."/>
            <person name="Andrzejewski T.M."/>
            <person name="Davidsen T.M."/>
            <person name="Wayne K.J."/>
            <person name="Tettelin H."/>
            <person name="Glass J.I."/>
            <person name="Rusch D."/>
            <person name="Podicherti R."/>
            <person name="Tsui H.-C.T."/>
            <person name="Winkler M.E."/>
        </authorList>
    </citation>
    <scope>NUCLEOTIDE SEQUENCE</scope>
</reference>
<dbReference type="InterPro" id="IPR052753">
    <property type="entry name" value="Rbr2/Nigerythrin"/>
</dbReference>
<feature type="domain" description="Ferritin-like diiron" evidence="7">
    <location>
        <begin position="5"/>
        <end position="135"/>
    </location>
</feature>
<dbReference type="GO" id="GO:0046872">
    <property type="term" value="F:metal ion binding"/>
    <property type="evidence" value="ECO:0007669"/>
    <property type="project" value="InterPro"/>
</dbReference>
<dbReference type="PANTHER" id="PTHR33746:SF4">
    <property type="entry name" value="RUBRERYTHRIN"/>
    <property type="match status" value="1"/>
</dbReference>
<keyword evidence="2 6" id="KW-0812">Transmembrane</keyword>
<dbReference type="PROSITE" id="PS50905">
    <property type="entry name" value="FERRITIN_LIKE"/>
    <property type="match status" value="1"/>
</dbReference>
<feature type="region of interest" description="Disordered" evidence="5">
    <location>
        <begin position="146"/>
        <end position="167"/>
    </location>
</feature>
<evidence type="ECO:0000256" key="2">
    <source>
        <dbReference type="ARBA" id="ARBA00022692"/>
    </source>
</evidence>
<dbReference type="GO" id="GO:0012505">
    <property type="term" value="C:endomembrane system"/>
    <property type="evidence" value="ECO:0007669"/>
    <property type="project" value="UniProtKB-SubCell"/>
</dbReference>
<feature type="transmembrane region" description="Helical" evidence="6">
    <location>
        <begin position="214"/>
        <end position="236"/>
    </location>
</feature>
<dbReference type="CDD" id="cd01041">
    <property type="entry name" value="Rubrerythrin"/>
    <property type="match status" value="1"/>
</dbReference>
<comment type="subcellular location">
    <subcellularLocation>
        <location evidence="1">Endomembrane system</location>
        <topology evidence="1">Multi-pass membrane protein</topology>
    </subcellularLocation>
</comment>
<dbReference type="InterPro" id="IPR008217">
    <property type="entry name" value="Ccc1_fam"/>
</dbReference>
<feature type="transmembrane region" description="Helical" evidence="6">
    <location>
        <begin position="242"/>
        <end position="263"/>
    </location>
</feature>
<dbReference type="GO" id="GO:0005384">
    <property type="term" value="F:manganese ion transmembrane transporter activity"/>
    <property type="evidence" value="ECO:0007669"/>
    <property type="project" value="InterPro"/>
</dbReference>
<evidence type="ECO:0000256" key="6">
    <source>
        <dbReference type="SAM" id="Phobius"/>
    </source>
</evidence>
<accession>A0A382DX70</accession>
<dbReference type="InterPro" id="IPR003251">
    <property type="entry name" value="Rr_diiron-bd_dom"/>
</dbReference>
<dbReference type="InterPro" id="IPR009040">
    <property type="entry name" value="Ferritin-like_diiron"/>
</dbReference>
<dbReference type="Pfam" id="PF01988">
    <property type="entry name" value="VIT1"/>
    <property type="match status" value="1"/>
</dbReference>
<dbReference type="Gene3D" id="1.20.1260.10">
    <property type="match status" value="1"/>
</dbReference>
<evidence type="ECO:0000313" key="8">
    <source>
        <dbReference type="EMBL" id="SVB42845.1"/>
    </source>
</evidence>